<feature type="domain" description="FHA" evidence="2">
    <location>
        <begin position="119"/>
        <end position="170"/>
    </location>
</feature>
<organism evidence="3 4">
    <name type="scientific">Candidatus Caccousia avicola</name>
    <dbReference type="NCBI Taxonomy" id="2840721"/>
    <lineage>
        <taxon>Bacteria</taxon>
        <taxon>Bacillati</taxon>
        <taxon>Bacillota</taxon>
        <taxon>Clostridia</taxon>
        <taxon>Eubacteriales</taxon>
        <taxon>Oscillospiraceae</taxon>
        <taxon>Oscillospiraceae incertae sedis</taxon>
        <taxon>Candidatus Caccousia</taxon>
    </lineage>
</organism>
<dbReference type="SUPFAM" id="SSF49879">
    <property type="entry name" value="SMAD/FHA domain"/>
    <property type="match status" value="1"/>
</dbReference>
<keyword evidence="1" id="KW-0812">Transmembrane</keyword>
<dbReference type="Pfam" id="PF00498">
    <property type="entry name" value="FHA"/>
    <property type="match status" value="1"/>
</dbReference>
<proteinExistence type="predicted"/>
<dbReference type="EMBL" id="DVGZ01000119">
    <property type="protein sequence ID" value="HIR48152.1"/>
    <property type="molecule type" value="Genomic_DNA"/>
</dbReference>
<accession>A0A9D1DFD7</accession>
<evidence type="ECO:0000313" key="4">
    <source>
        <dbReference type="Proteomes" id="UP000824242"/>
    </source>
</evidence>
<reference evidence="3" key="2">
    <citation type="journal article" date="2021" name="PeerJ">
        <title>Extensive microbial diversity within the chicken gut microbiome revealed by metagenomics and culture.</title>
        <authorList>
            <person name="Gilroy R."/>
            <person name="Ravi A."/>
            <person name="Getino M."/>
            <person name="Pursley I."/>
            <person name="Horton D.L."/>
            <person name="Alikhan N.F."/>
            <person name="Baker D."/>
            <person name="Gharbi K."/>
            <person name="Hall N."/>
            <person name="Watson M."/>
            <person name="Adriaenssens E.M."/>
            <person name="Foster-Nyarko E."/>
            <person name="Jarju S."/>
            <person name="Secka A."/>
            <person name="Antonio M."/>
            <person name="Oren A."/>
            <person name="Chaudhuri R.R."/>
            <person name="La Ragione R."/>
            <person name="Hildebrand F."/>
            <person name="Pallen M.J."/>
        </authorList>
    </citation>
    <scope>NUCLEOTIDE SEQUENCE</scope>
    <source>
        <strain evidence="3">ChiSxjej1B13-7958</strain>
    </source>
</reference>
<dbReference type="AlphaFoldDB" id="A0A9D1DFD7"/>
<keyword evidence="1" id="KW-0472">Membrane</keyword>
<name>A0A9D1DFD7_9FIRM</name>
<comment type="caution">
    <text evidence="3">The sequence shown here is derived from an EMBL/GenBank/DDBJ whole genome shotgun (WGS) entry which is preliminary data.</text>
</comment>
<evidence type="ECO:0000259" key="2">
    <source>
        <dbReference type="PROSITE" id="PS50006"/>
    </source>
</evidence>
<feature type="transmembrane region" description="Helical" evidence="1">
    <location>
        <begin position="37"/>
        <end position="64"/>
    </location>
</feature>
<dbReference type="SMART" id="SM00240">
    <property type="entry name" value="FHA"/>
    <property type="match status" value="1"/>
</dbReference>
<dbReference type="InterPro" id="IPR008984">
    <property type="entry name" value="SMAD_FHA_dom_sf"/>
</dbReference>
<keyword evidence="1" id="KW-1133">Transmembrane helix</keyword>
<dbReference type="Gene3D" id="2.60.200.20">
    <property type="match status" value="1"/>
</dbReference>
<protein>
    <submittedName>
        <fullName evidence="3">FHA domain-containing protein</fullName>
    </submittedName>
</protein>
<dbReference type="Proteomes" id="UP000824242">
    <property type="component" value="Unassembled WGS sequence"/>
</dbReference>
<dbReference type="InterPro" id="IPR000253">
    <property type="entry name" value="FHA_dom"/>
</dbReference>
<gene>
    <name evidence="3" type="ORF">IAB89_10955</name>
</gene>
<sequence>MLSVIFYLAVTVLVGCLWGLAPFFLGRYRYRPNMGKWGFLWCAVSGPFLLSFLVAVGFVVAILVSERDARPTRQPPAAAPYPVSPPVPVQREVSRTGLVLTCLAGPLRGQTYHIRQDGLMFGRDTDCSVRFPSNLSGISRHHCALRWQQGVPVLVDLHSGYGTFLGDGRQLPPNYPTPVGPGTRFYLAAPDNLFQITTL</sequence>
<dbReference type="PROSITE" id="PS50006">
    <property type="entry name" value="FHA_DOMAIN"/>
    <property type="match status" value="1"/>
</dbReference>
<reference evidence="3" key="1">
    <citation type="submission" date="2020-10" db="EMBL/GenBank/DDBJ databases">
        <authorList>
            <person name="Gilroy R."/>
        </authorList>
    </citation>
    <scope>NUCLEOTIDE SEQUENCE</scope>
    <source>
        <strain evidence="3">ChiSxjej1B13-7958</strain>
    </source>
</reference>
<dbReference type="CDD" id="cd00060">
    <property type="entry name" value="FHA"/>
    <property type="match status" value="1"/>
</dbReference>
<feature type="transmembrane region" description="Helical" evidence="1">
    <location>
        <begin position="6"/>
        <end position="25"/>
    </location>
</feature>
<evidence type="ECO:0000313" key="3">
    <source>
        <dbReference type="EMBL" id="HIR48152.1"/>
    </source>
</evidence>
<evidence type="ECO:0000256" key="1">
    <source>
        <dbReference type="SAM" id="Phobius"/>
    </source>
</evidence>